<keyword evidence="5 9" id="KW-0560">Oxidoreductase</keyword>
<dbReference type="EMBL" id="JABEXW010000658">
    <property type="protein sequence ID" value="KAF4959597.1"/>
    <property type="molecule type" value="Genomic_DNA"/>
</dbReference>
<evidence type="ECO:0000256" key="7">
    <source>
        <dbReference type="ARBA" id="ARBA00023033"/>
    </source>
</evidence>
<dbReference type="PROSITE" id="PS00086">
    <property type="entry name" value="CYTOCHROME_P450"/>
    <property type="match status" value="1"/>
</dbReference>
<keyword evidence="7 9" id="KW-0503">Monooxygenase</keyword>
<dbReference type="InterPro" id="IPR002401">
    <property type="entry name" value="Cyt_P450_E_grp-I"/>
</dbReference>
<dbReference type="InterPro" id="IPR001128">
    <property type="entry name" value="Cyt_P450"/>
</dbReference>
<dbReference type="PRINTS" id="PR00385">
    <property type="entry name" value="P450"/>
</dbReference>
<dbReference type="Proteomes" id="UP000622797">
    <property type="component" value="Unassembled WGS sequence"/>
</dbReference>
<evidence type="ECO:0000256" key="1">
    <source>
        <dbReference type="ARBA" id="ARBA00001971"/>
    </source>
</evidence>
<evidence type="ECO:0000256" key="9">
    <source>
        <dbReference type="RuleBase" id="RU000461"/>
    </source>
</evidence>
<evidence type="ECO:0000256" key="3">
    <source>
        <dbReference type="ARBA" id="ARBA00022617"/>
    </source>
</evidence>
<dbReference type="GO" id="GO:0020037">
    <property type="term" value="F:heme binding"/>
    <property type="evidence" value="ECO:0007669"/>
    <property type="project" value="InterPro"/>
</dbReference>
<dbReference type="GO" id="GO:0004497">
    <property type="term" value="F:monooxygenase activity"/>
    <property type="evidence" value="ECO:0007669"/>
    <property type="project" value="UniProtKB-KW"/>
</dbReference>
<comment type="cofactor">
    <cofactor evidence="1 8">
        <name>heme</name>
        <dbReference type="ChEBI" id="CHEBI:30413"/>
    </cofactor>
</comment>
<dbReference type="PANTHER" id="PTHR24305">
    <property type="entry name" value="CYTOCHROME P450"/>
    <property type="match status" value="1"/>
</dbReference>
<keyword evidence="6 8" id="KW-0408">Iron</keyword>
<dbReference type="PANTHER" id="PTHR24305:SF157">
    <property type="entry name" value="N-ACETYLTRYPTOPHAN 6-HYDROXYLASE IVOC-RELATED"/>
    <property type="match status" value="1"/>
</dbReference>
<comment type="caution">
    <text evidence="10">The sequence shown here is derived from an EMBL/GenBank/DDBJ whole genome shotgun (WGS) entry which is preliminary data.</text>
</comment>
<name>A0A8H4X2K4_9HYPO</name>
<keyword evidence="11" id="KW-1185">Reference proteome</keyword>
<evidence type="ECO:0000313" key="10">
    <source>
        <dbReference type="EMBL" id="KAF4959597.1"/>
    </source>
</evidence>
<keyword evidence="3 8" id="KW-0349">Heme</keyword>
<dbReference type="InterPro" id="IPR017972">
    <property type="entry name" value="Cyt_P450_CS"/>
</dbReference>
<dbReference type="InterPro" id="IPR036396">
    <property type="entry name" value="Cyt_P450_sf"/>
</dbReference>
<proteinExistence type="inferred from homology"/>
<reference evidence="10" key="2">
    <citation type="submission" date="2020-05" db="EMBL/GenBank/DDBJ databases">
        <authorList>
            <person name="Kim H.-S."/>
            <person name="Proctor R.H."/>
            <person name="Brown D.W."/>
        </authorList>
    </citation>
    <scope>NUCLEOTIDE SEQUENCE</scope>
    <source>
        <strain evidence="10">NRRL 20472</strain>
    </source>
</reference>
<dbReference type="Pfam" id="PF00067">
    <property type="entry name" value="p450"/>
    <property type="match status" value="1"/>
</dbReference>
<evidence type="ECO:0000313" key="11">
    <source>
        <dbReference type="Proteomes" id="UP000622797"/>
    </source>
</evidence>
<organism evidence="10 11">
    <name type="scientific">Fusarium sarcochroum</name>
    <dbReference type="NCBI Taxonomy" id="1208366"/>
    <lineage>
        <taxon>Eukaryota</taxon>
        <taxon>Fungi</taxon>
        <taxon>Dikarya</taxon>
        <taxon>Ascomycota</taxon>
        <taxon>Pezizomycotina</taxon>
        <taxon>Sordariomycetes</taxon>
        <taxon>Hypocreomycetidae</taxon>
        <taxon>Hypocreales</taxon>
        <taxon>Nectriaceae</taxon>
        <taxon>Fusarium</taxon>
        <taxon>Fusarium lateritium species complex</taxon>
    </lineage>
</organism>
<dbReference type="InterPro" id="IPR050121">
    <property type="entry name" value="Cytochrome_P450_monoxygenase"/>
</dbReference>
<dbReference type="AlphaFoldDB" id="A0A8H4X2K4"/>
<evidence type="ECO:0000256" key="8">
    <source>
        <dbReference type="PIRSR" id="PIRSR602401-1"/>
    </source>
</evidence>
<dbReference type="OrthoDB" id="3945418at2759"/>
<evidence type="ECO:0008006" key="12">
    <source>
        <dbReference type="Google" id="ProtNLM"/>
    </source>
</evidence>
<evidence type="ECO:0000256" key="2">
    <source>
        <dbReference type="ARBA" id="ARBA00010617"/>
    </source>
</evidence>
<dbReference type="CDD" id="cd11062">
    <property type="entry name" value="CYP58-like"/>
    <property type="match status" value="1"/>
</dbReference>
<dbReference type="PRINTS" id="PR00463">
    <property type="entry name" value="EP450I"/>
</dbReference>
<evidence type="ECO:0000256" key="5">
    <source>
        <dbReference type="ARBA" id="ARBA00023002"/>
    </source>
</evidence>
<evidence type="ECO:0000256" key="4">
    <source>
        <dbReference type="ARBA" id="ARBA00022723"/>
    </source>
</evidence>
<dbReference type="GO" id="GO:0016705">
    <property type="term" value="F:oxidoreductase activity, acting on paired donors, with incorporation or reduction of molecular oxygen"/>
    <property type="evidence" value="ECO:0007669"/>
    <property type="project" value="InterPro"/>
</dbReference>
<evidence type="ECO:0000256" key="6">
    <source>
        <dbReference type="ARBA" id="ARBA00023004"/>
    </source>
</evidence>
<dbReference type="GO" id="GO:0005506">
    <property type="term" value="F:iron ion binding"/>
    <property type="evidence" value="ECO:0007669"/>
    <property type="project" value="InterPro"/>
</dbReference>
<feature type="binding site" description="axial binding residue" evidence="8">
    <location>
        <position position="440"/>
    </location>
    <ligand>
        <name>heme</name>
        <dbReference type="ChEBI" id="CHEBI:30413"/>
    </ligand>
    <ligandPart>
        <name>Fe</name>
        <dbReference type="ChEBI" id="CHEBI:18248"/>
    </ligandPart>
</feature>
<accession>A0A8H4X2K4</accession>
<reference evidence="10" key="1">
    <citation type="journal article" date="2020" name="BMC Genomics">
        <title>Correction to: Identification and distribution of gene clusters required for synthesis of sphingolipid metabolism inhibitors in diverse species of the filamentous fungus Fusarium.</title>
        <authorList>
            <person name="Kim H.S."/>
            <person name="Lohmar J.M."/>
            <person name="Busman M."/>
            <person name="Brown D.W."/>
            <person name="Naumann T.A."/>
            <person name="Divon H.H."/>
            <person name="Lysoe E."/>
            <person name="Uhlig S."/>
            <person name="Proctor R.H."/>
        </authorList>
    </citation>
    <scope>NUCLEOTIDE SEQUENCE</scope>
    <source>
        <strain evidence="10">NRRL 20472</strain>
    </source>
</reference>
<gene>
    <name evidence="10" type="ORF">FSARC_10683</name>
</gene>
<keyword evidence="4 8" id="KW-0479">Metal-binding</keyword>
<sequence length="511" mass="58396">MAIIISLLQLGVGYLILRAIYRLYFHPLAKVPGPKLAALTSWYCAYYDIIEGGQFIWKIKELHEQYGPVVRTRPDTVHVNDPAFIDKLYTQSPQLVRERAQAVLNMFTTHLSMLPTGDHHLHRQRRALLSRFFSQANVRRLVPVVNDTLENLHRRFEGWAKEGKPIVMNAPWQAATKDVIEAYAFGGTGLRCLDMEDCNRPFFQLLNQERATHVSVHFHWLMQAMIKMPPAIMQRLDPGILHFQRFLWDLEKIIERIRGSKESPERSTIFDDILRSDVPEPEKATPRMVDEAMVLAVAGSDTTALTLVAICYEILSQPEIFKRLRAELESVIPDATQPPDPVKLDGLPYLNALIEEALRFYPSATHRQERVAPNEDLIYEYPDGKTLTLPKGSAIGMTAPLVNRHPSLFKDPDVFSPDRYLEDPKLMHRHLTFSKGGRQCLGMNLAYQELQTFTAGIWRKYAPYDPSKKVQGGPTIELYETTREDVGIWADYVTPSPKPGSQGMRVVIRLE</sequence>
<dbReference type="Gene3D" id="1.10.630.10">
    <property type="entry name" value="Cytochrome P450"/>
    <property type="match status" value="1"/>
</dbReference>
<comment type="similarity">
    <text evidence="2 9">Belongs to the cytochrome P450 family.</text>
</comment>
<dbReference type="SUPFAM" id="SSF48264">
    <property type="entry name" value="Cytochrome P450"/>
    <property type="match status" value="1"/>
</dbReference>
<protein>
    <recommendedName>
        <fullName evidence="12">Cytochrome P450 monooxygenase</fullName>
    </recommendedName>
</protein>